<dbReference type="RefSeq" id="XP_009156348.1">
    <property type="nucleotide sequence ID" value="XM_009158100.1"/>
</dbReference>
<evidence type="ECO:0000313" key="1">
    <source>
        <dbReference type="EMBL" id="EHY55887.1"/>
    </source>
</evidence>
<organism evidence="1 2">
    <name type="scientific">Exophiala dermatitidis (strain ATCC 34100 / CBS 525.76 / NIH/UT8656)</name>
    <name type="common">Black yeast</name>
    <name type="synonym">Wangiella dermatitidis</name>
    <dbReference type="NCBI Taxonomy" id="858893"/>
    <lineage>
        <taxon>Eukaryota</taxon>
        <taxon>Fungi</taxon>
        <taxon>Dikarya</taxon>
        <taxon>Ascomycota</taxon>
        <taxon>Pezizomycotina</taxon>
        <taxon>Eurotiomycetes</taxon>
        <taxon>Chaetothyriomycetidae</taxon>
        <taxon>Chaetothyriales</taxon>
        <taxon>Herpotrichiellaceae</taxon>
        <taxon>Exophiala</taxon>
    </lineage>
</organism>
<dbReference type="VEuPathDB" id="FungiDB:HMPREF1120_04001"/>
<sequence length="122" mass="13688">MKVSRLGYSRTQNPEDRTLAVPILKAESLLDAVLTLHNRTKLNQALVFSFISDSARPEPPSSLLSIVRSAVYLQCCWSCHLCYISELTASKLQWPSIMFEVQRLSPRMRTSAAGCSVQDEDL</sequence>
<accession>H6BVF7</accession>
<keyword evidence="2" id="KW-1185">Reference proteome</keyword>
<dbReference type="EMBL" id="JH226132">
    <property type="protein sequence ID" value="EHY55887.1"/>
    <property type="molecule type" value="Genomic_DNA"/>
</dbReference>
<proteinExistence type="predicted"/>
<dbReference type="GeneID" id="20308640"/>
<protein>
    <submittedName>
        <fullName evidence="1">Uncharacterized protein</fullName>
    </submittedName>
</protein>
<name>H6BVF7_EXODN</name>
<dbReference type="Proteomes" id="UP000007304">
    <property type="component" value="Unassembled WGS sequence"/>
</dbReference>
<gene>
    <name evidence="1" type="ORF">HMPREF1120_04001</name>
</gene>
<dbReference type="HOGENOM" id="CLU_2026743_0_0_1"/>
<evidence type="ECO:0000313" key="2">
    <source>
        <dbReference type="Proteomes" id="UP000007304"/>
    </source>
</evidence>
<dbReference type="AlphaFoldDB" id="H6BVF7"/>
<reference evidence="1" key="1">
    <citation type="submission" date="2011-07" db="EMBL/GenBank/DDBJ databases">
        <title>The Genome Sequence of Exophiala (Wangiella) dermatitidis NIH/UT8656.</title>
        <authorList>
            <consortium name="The Broad Institute Genome Sequencing Platform"/>
            <person name="Cuomo C."/>
            <person name="Wang Z."/>
            <person name="Hunicke-Smith S."/>
            <person name="Szanislo P.J."/>
            <person name="Earl A."/>
            <person name="Young S.K."/>
            <person name="Zeng Q."/>
            <person name="Gargeya S."/>
            <person name="Fitzgerald M."/>
            <person name="Haas B."/>
            <person name="Abouelleil A."/>
            <person name="Alvarado L."/>
            <person name="Arachchi H.M."/>
            <person name="Berlin A."/>
            <person name="Brown A."/>
            <person name="Chapman S.B."/>
            <person name="Chen Z."/>
            <person name="Dunbar C."/>
            <person name="Freedman E."/>
            <person name="Gearin G."/>
            <person name="Gellesch M."/>
            <person name="Goldberg J."/>
            <person name="Griggs A."/>
            <person name="Gujja S."/>
            <person name="Heiman D."/>
            <person name="Howarth C."/>
            <person name="Larson L."/>
            <person name="Lui A."/>
            <person name="MacDonald P.J.P."/>
            <person name="Montmayeur A."/>
            <person name="Murphy C."/>
            <person name="Neiman D."/>
            <person name="Pearson M."/>
            <person name="Priest M."/>
            <person name="Roberts A."/>
            <person name="Saif S."/>
            <person name="Shea T."/>
            <person name="Shenoy N."/>
            <person name="Sisk P."/>
            <person name="Stolte C."/>
            <person name="Sykes S."/>
            <person name="Wortman J."/>
            <person name="Nusbaum C."/>
            <person name="Birren B."/>
        </authorList>
    </citation>
    <scope>NUCLEOTIDE SEQUENCE</scope>
    <source>
        <strain evidence="1">NIH/UT8656</strain>
    </source>
</reference>
<dbReference type="InParanoid" id="H6BVF7"/>